<name>A0A7W2AJ00_9BACL</name>
<dbReference type="Gene3D" id="1.10.1660.10">
    <property type="match status" value="1"/>
</dbReference>
<dbReference type="SUPFAM" id="SSF46955">
    <property type="entry name" value="Putative DNA-binding domain"/>
    <property type="match status" value="1"/>
</dbReference>
<dbReference type="RefSeq" id="WP_052154409.1">
    <property type="nucleotide sequence ID" value="NZ_JACEIP010000034.1"/>
</dbReference>
<dbReference type="AlphaFoldDB" id="A0A7W2AJ00"/>
<feature type="coiled-coil region" evidence="1">
    <location>
        <begin position="111"/>
        <end position="156"/>
    </location>
</feature>
<comment type="caution">
    <text evidence="2">The sequence shown here is derived from an EMBL/GenBank/DDBJ whole genome shotgun (WGS) entry which is preliminary data.</text>
</comment>
<sequence length="166" mass="19500">MYDYVYDNEPAFWAREVSSTLGISESTLRKYCLILEKAGYNFLRGDNGRRAFLERDITILKKFQELADRKSTTLEDAAATIVATVQNNKSSITPVDTNRSLSLETRIKPLLQPLLEQNETLKRELNEIRSQMAATHENLNEKLDTLITETRSERQRKARRWWRFWK</sequence>
<dbReference type="OrthoDB" id="2467384at2"/>
<gene>
    <name evidence="2" type="ORF">H1164_15670</name>
</gene>
<dbReference type="InterPro" id="IPR009061">
    <property type="entry name" value="DNA-bd_dom_put_sf"/>
</dbReference>
<keyword evidence="3" id="KW-1185">Reference proteome</keyword>
<dbReference type="Proteomes" id="UP000530514">
    <property type="component" value="Unassembled WGS sequence"/>
</dbReference>
<organism evidence="2 3">
    <name type="scientific">Thermoactinomyces daqus</name>
    <dbReference type="NCBI Taxonomy" id="1329516"/>
    <lineage>
        <taxon>Bacteria</taxon>
        <taxon>Bacillati</taxon>
        <taxon>Bacillota</taxon>
        <taxon>Bacilli</taxon>
        <taxon>Bacillales</taxon>
        <taxon>Thermoactinomycetaceae</taxon>
        <taxon>Thermoactinomyces</taxon>
    </lineage>
</organism>
<proteinExistence type="predicted"/>
<reference evidence="2 3" key="1">
    <citation type="submission" date="2020-07" db="EMBL/GenBank/DDBJ databases">
        <authorList>
            <person name="Feng H."/>
        </authorList>
    </citation>
    <scope>NUCLEOTIDE SEQUENCE [LARGE SCALE GENOMIC DNA]</scope>
    <source>
        <strain evidence="3">s-11</strain>
    </source>
</reference>
<dbReference type="EMBL" id="JACEIP010000034">
    <property type="protein sequence ID" value="MBA4544291.1"/>
    <property type="molecule type" value="Genomic_DNA"/>
</dbReference>
<evidence type="ECO:0008006" key="4">
    <source>
        <dbReference type="Google" id="ProtNLM"/>
    </source>
</evidence>
<evidence type="ECO:0000256" key="1">
    <source>
        <dbReference type="SAM" id="Coils"/>
    </source>
</evidence>
<accession>A0A7W2AJ00</accession>
<keyword evidence="1" id="KW-0175">Coiled coil</keyword>
<evidence type="ECO:0000313" key="3">
    <source>
        <dbReference type="Proteomes" id="UP000530514"/>
    </source>
</evidence>
<protein>
    <recommendedName>
        <fullName evidence="4">DUF3967 domain-containing protein</fullName>
    </recommendedName>
</protein>
<evidence type="ECO:0000313" key="2">
    <source>
        <dbReference type="EMBL" id="MBA4544291.1"/>
    </source>
</evidence>